<feature type="region of interest" description="Disordered" evidence="1">
    <location>
        <begin position="1"/>
        <end position="67"/>
    </location>
</feature>
<keyword evidence="3" id="KW-1185">Reference proteome</keyword>
<accession>A0A2S4W1K9</accession>
<gene>
    <name evidence="2" type="ORF">PSTT_02139</name>
</gene>
<feature type="region of interest" description="Disordered" evidence="1">
    <location>
        <begin position="124"/>
        <end position="151"/>
    </location>
</feature>
<comment type="caution">
    <text evidence="2">The sequence shown here is derived from an EMBL/GenBank/DDBJ whole genome shotgun (WGS) entry which is preliminary data.</text>
</comment>
<dbReference type="VEuPathDB" id="FungiDB:PSTT_02139"/>
<protein>
    <submittedName>
        <fullName evidence="2">Uncharacterized protein</fullName>
    </submittedName>
</protein>
<dbReference type="Proteomes" id="UP000239156">
    <property type="component" value="Unassembled WGS sequence"/>
</dbReference>
<evidence type="ECO:0000256" key="1">
    <source>
        <dbReference type="SAM" id="MobiDB-lite"/>
    </source>
</evidence>
<dbReference type="EMBL" id="PKSL01000012">
    <property type="protein sequence ID" value="POW15547.1"/>
    <property type="molecule type" value="Genomic_DNA"/>
</dbReference>
<name>A0A2S4W1K9_9BASI</name>
<proteinExistence type="predicted"/>
<dbReference type="VEuPathDB" id="FungiDB:PSHT_04175"/>
<organism evidence="2 3">
    <name type="scientific">Puccinia striiformis</name>
    <dbReference type="NCBI Taxonomy" id="27350"/>
    <lineage>
        <taxon>Eukaryota</taxon>
        <taxon>Fungi</taxon>
        <taxon>Dikarya</taxon>
        <taxon>Basidiomycota</taxon>
        <taxon>Pucciniomycotina</taxon>
        <taxon>Pucciniomycetes</taxon>
        <taxon>Pucciniales</taxon>
        <taxon>Pucciniaceae</taxon>
        <taxon>Puccinia</taxon>
    </lineage>
</organism>
<dbReference type="AlphaFoldDB" id="A0A2S4W1K9"/>
<sequence length="174" mass="18895">MAPQAQQILRQRLKKEADARSQDQPADENSIAPGYPSPYNQPDAMGREPTGQSPNSHARGKSKVTSTGYHIKCKVCTSTLLTQPGIINVSDDAQAYGLKKTTALPKNRFKKTTALPKNRFLKDDSGKFDSDEDDMVGSRLDNNHENTAPTGAINVNIFLGGADSDTNSNSEEDN</sequence>
<evidence type="ECO:0000313" key="2">
    <source>
        <dbReference type="EMBL" id="POW15547.1"/>
    </source>
</evidence>
<evidence type="ECO:0000313" key="3">
    <source>
        <dbReference type="Proteomes" id="UP000239156"/>
    </source>
</evidence>
<reference evidence="2" key="1">
    <citation type="submission" date="2017-12" db="EMBL/GenBank/DDBJ databases">
        <title>Gene loss provides genomic basis for host adaptation in cereal stripe rust fungi.</title>
        <authorList>
            <person name="Xia C."/>
        </authorList>
    </citation>
    <scope>NUCLEOTIDE SEQUENCE [LARGE SCALE GENOMIC DNA]</scope>
    <source>
        <strain evidence="2">93-210</strain>
    </source>
</reference>